<keyword evidence="13" id="KW-0564">Palmitate</keyword>
<keyword evidence="10 18" id="KW-0274">FAD</keyword>
<evidence type="ECO:0000256" key="8">
    <source>
        <dbReference type="ARBA" id="ARBA00022723"/>
    </source>
</evidence>
<evidence type="ECO:0000256" key="11">
    <source>
        <dbReference type="ARBA" id="ARBA00022842"/>
    </source>
</evidence>
<feature type="binding site" evidence="19">
    <location>
        <position position="298"/>
    </location>
    <ligand>
        <name>Mg(2+)</name>
        <dbReference type="ChEBI" id="CHEBI:18420"/>
    </ligand>
</feature>
<evidence type="ECO:0000256" key="17">
    <source>
        <dbReference type="ARBA" id="ARBA00060485"/>
    </source>
</evidence>
<dbReference type="PROSITE" id="PS51257">
    <property type="entry name" value="PROKAR_LIPOPROTEIN"/>
    <property type="match status" value="1"/>
</dbReference>
<keyword evidence="21" id="KW-1133">Transmembrane helix</keyword>
<evidence type="ECO:0000256" key="10">
    <source>
        <dbReference type="ARBA" id="ARBA00022827"/>
    </source>
</evidence>
<keyword evidence="9" id="KW-0732">Signal</keyword>
<dbReference type="Pfam" id="PF02424">
    <property type="entry name" value="ApbE"/>
    <property type="match status" value="1"/>
</dbReference>
<evidence type="ECO:0000256" key="13">
    <source>
        <dbReference type="ARBA" id="ARBA00023139"/>
    </source>
</evidence>
<evidence type="ECO:0000313" key="22">
    <source>
        <dbReference type="EMBL" id="CAB0149503.1"/>
    </source>
</evidence>
<dbReference type="Proteomes" id="UP000481517">
    <property type="component" value="Unassembled WGS sequence"/>
</dbReference>
<keyword evidence="5 20" id="KW-0997">Cell inner membrane</keyword>
<dbReference type="PANTHER" id="PTHR30040">
    <property type="entry name" value="THIAMINE BIOSYNTHESIS LIPOPROTEIN APBE"/>
    <property type="match status" value="1"/>
</dbReference>
<comment type="subcellular location">
    <subcellularLocation>
        <location evidence="17 20">Cell inner membrane</location>
        <topology evidence="17 20">Lipid-anchor</topology>
        <orientation evidence="17 20">Periplasmic side</orientation>
    </subcellularLocation>
</comment>
<keyword evidence="21" id="KW-0812">Transmembrane</keyword>
<evidence type="ECO:0000256" key="6">
    <source>
        <dbReference type="ARBA" id="ARBA00022630"/>
    </source>
</evidence>
<keyword evidence="11 18" id="KW-0460">Magnesium</keyword>
<dbReference type="AlphaFoldDB" id="A0A6S6WT33"/>
<keyword evidence="4" id="KW-1003">Cell membrane</keyword>
<dbReference type="GO" id="GO:0005886">
    <property type="term" value="C:plasma membrane"/>
    <property type="evidence" value="ECO:0007669"/>
    <property type="project" value="UniProtKB-SubCell"/>
</dbReference>
<keyword evidence="12 21" id="KW-0472">Membrane</keyword>
<keyword evidence="6 18" id="KW-0285">Flavoprotein</keyword>
<dbReference type="InterPro" id="IPR003374">
    <property type="entry name" value="ApbE-like_sf"/>
</dbReference>
<proteinExistence type="inferred from homology"/>
<evidence type="ECO:0000256" key="2">
    <source>
        <dbReference type="ARBA" id="ARBA00011955"/>
    </source>
</evidence>
<evidence type="ECO:0000256" key="12">
    <source>
        <dbReference type="ARBA" id="ARBA00023136"/>
    </source>
</evidence>
<feature type="transmembrane region" description="Helical" evidence="21">
    <location>
        <begin position="12"/>
        <end position="30"/>
    </location>
</feature>
<evidence type="ECO:0000256" key="19">
    <source>
        <dbReference type="PIRSR" id="PIRSR006268-2"/>
    </source>
</evidence>
<dbReference type="Gene3D" id="3.10.520.10">
    <property type="entry name" value="ApbE-like domains"/>
    <property type="match status" value="1"/>
</dbReference>
<dbReference type="InterPro" id="IPR024932">
    <property type="entry name" value="ApbE"/>
</dbReference>
<reference evidence="22 23" key="1">
    <citation type="submission" date="2020-02" db="EMBL/GenBank/DDBJ databases">
        <authorList>
            <person name="Rodrigo-Torres L."/>
            <person name="Arahal R. D."/>
            <person name="Lucena T."/>
        </authorList>
    </citation>
    <scope>NUCLEOTIDE SEQUENCE [LARGE SCALE GENOMIC DNA]</scope>
    <source>
        <strain evidence="22 23">CECT 9734</strain>
    </source>
</reference>
<feature type="binding site" evidence="19">
    <location>
        <position position="294"/>
    </location>
    <ligand>
        <name>Mg(2+)</name>
        <dbReference type="ChEBI" id="CHEBI:18420"/>
    </ligand>
</feature>
<evidence type="ECO:0000256" key="16">
    <source>
        <dbReference type="ARBA" id="ARBA00048540"/>
    </source>
</evidence>
<comment type="similarity">
    <text evidence="1 18 20">Belongs to the ApbE family.</text>
</comment>
<sequence length="342" mass="38273">MIRVTQLSSLRWIWLAFIGLAFFVSCSHAPQQIAVSGETMGTTYHIRYVSANPRHDADKVKERVNGLLAQINSQMSTYDPDSELSKFNRRETTQPVVISRSLEQVVRRALEIAEETDGLLDVTIGPLVNLWSFGPEQRPEQVPTEAELAAAYERTGYQHLTVENHQLQKHIPQLSVDLSTIAKGYAVDRVAILLEQMEIQNYLVEIGGEMSMKGSKPGNQPWRIAIERPDNSQRAAQRIIEPGTNAVATSGDYRNYFQEDGVRYSHIIDPRTGAPIQHNLVSVTVVTESCMDADAYATAMTVMGPEAALQFAEQKQLAVMLIARENGDYKEYTSTAFKPFLQ</sequence>
<evidence type="ECO:0000256" key="20">
    <source>
        <dbReference type="RuleBase" id="RU363002"/>
    </source>
</evidence>
<dbReference type="PANTHER" id="PTHR30040:SF2">
    <property type="entry name" value="FAD:PROTEIN FMN TRANSFERASE"/>
    <property type="match status" value="1"/>
</dbReference>
<comment type="cofactor">
    <cofactor evidence="19">
        <name>Mg(2+)</name>
        <dbReference type="ChEBI" id="CHEBI:18420"/>
    </cofactor>
    <cofactor evidence="19">
        <name>Mn(2+)</name>
        <dbReference type="ChEBI" id="CHEBI:29035"/>
    </cofactor>
    <text evidence="19">Magnesium. Can also use manganese.</text>
</comment>
<gene>
    <name evidence="22" type="primary">apbE</name>
    <name evidence="22" type="ORF">PSI9734_00068</name>
</gene>
<evidence type="ECO:0000256" key="9">
    <source>
        <dbReference type="ARBA" id="ARBA00022729"/>
    </source>
</evidence>
<evidence type="ECO:0000256" key="4">
    <source>
        <dbReference type="ARBA" id="ARBA00022475"/>
    </source>
</evidence>
<evidence type="ECO:0000256" key="3">
    <source>
        <dbReference type="ARBA" id="ARBA00016337"/>
    </source>
</evidence>
<dbReference type="GO" id="GO:0046872">
    <property type="term" value="F:metal ion binding"/>
    <property type="evidence" value="ECO:0007669"/>
    <property type="project" value="UniProtKB-UniRule"/>
</dbReference>
<protein>
    <recommendedName>
        <fullName evidence="3 18">FAD:protein FMN transferase</fullName>
        <ecNumber evidence="2 18">2.7.1.180</ecNumber>
    </recommendedName>
    <alternativeName>
        <fullName evidence="15 18">Flavin transferase</fullName>
    </alternativeName>
</protein>
<keyword evidence="8 18" id="KW-0479">Metal-binding</keyword>
<keyword evidence="23" id="KW-1185">Reference proteome</keyword>
<accession>A0A6S6WT33</accession>
<evidence type="ECO:0000256" key="1">
    <source>
        <dbReference type="ARBA" id="ARBA00008282"/>
    </source>
</evidence>
<evidence type="ECO:0000256" key="21">
    <source>
        <dbReference type="SAM" id="Phobius"/>
    </source>
</evidence>
<dbReference type="PIRSF" id="PIRSF006268">
    <property type="entry name" value="ApbE"/>
    <property type="match status" value="1"/>
</dbReference>
<evidence type="ECO:0000256" key="14">
    <source>
        <dbReference type="ARBA" id="ARBA00023288"/>
    </source>
</evidence>
<dbReference type="SUPFAM" id="SSF143631">
    <property type="entry name" value="ApbE-like"/>
    <property type="match status" value="1"/>
</dbReference>
<comment type="function">
    <text evidence="20">Flavin transferase that catalyzes the transfer of the FMN moiety of FAD and its covalent binding to the hydroxyl group of a threonine residue in a target flavoprotein.</text>
</comment>
<name>A0A6S6WT33_9GAMM</name>
<keyword evidence="7 18" id="KW-0808">Transferase</keyword>
<dbReference type="GO" id="GO:0016740">
    <property type="term" value="F:transferase activity"/>
    <property type="evidence" value="ECO:0007669"/>
    <property type="project" value="UniProtKB-UniRule"/>
</dbReference>
<keyword evidence="14 20" id="KW-0449">Lipoprotein</keyword>
<organism evidence="22 23">
    <name type="scientific">Pseudidiomarina piscicola</name>
    <dbReference type="NCBI Taxonomy" id="2614830"/>
    <lineage>
        <taxon>Bacteria</taxon>
        <taxon>Pseudomonadati</taxon>
        <taxon>Pseudomonadota</taxon>
        <taxon>Gammaproteobacteria</taxon>
        <taxon>Alteromonadales</taxon>
        <taxon>Idiomarinaceae</taxon>
        <taxon>Pseudidiomarina</taxon>
    </lineage>
</organism>
<feature type="binding site" evidence="19">
    <location>
        <position position="180"/>
    </location>
    <ligand>
        <name>Mg(2+)</name>
        <dbReference type="ChEBI" id="CHEBI:18420"/>
    </ligand>
</feature>
<evidence type="ECO:0000256" key="18">
    <source>
        <dbReference type="PIRNR" id="PIRNR006268"/>
    </source>
</evidence>
<dbReference type="FunFam" id="3.10.520.10:FF:000001">
    <property type="entry name" value="FAD:protein FMN transferase"/>
    <property type="match status" value="1"/>
</dbReference>
<dbReference type="EMBL" id="CADCXY010000001">
    <property type="protein sequence ID" value="CAB0149503.1"/>
    <property type="molecule type" value="Genomic_DNA"/>
</dbReference>
<evidence type="ECO:0000256" key="7">
    <source>
        <dbReference type="ARBA" id="ARBA00022679"/>
    </source>
</evidence>
<evidence type="ECO:0000313" key="23">
    <source>
        <dbReference type="Proteomes" id="UP000481517"/>
    </source>
</evidence>
<comment type="catalytic activity">
    <reaction evidence="16 18 20">
        <text>L-threonyl-[protein] + FAD = FMN-L-threonyl-[protein] + AMP + H(+)</text>
        <dbReference type="Rhea" id="RHEA:36847"/>
        <dbReference type="Rhea" id="RHEA-COMP:11060"/>
        <dbReference type="Rhea" id="RHEA-COMP:11061"/>
        <dbReference type="ChEBI" id="CHEBI:15378"/>
        <dbReference type="ChEBI" id="CHEBI:30013"/>
        <dbReference type="ChEBI" id="CHEBI:57692"/>
        <dbReference type="ChEBI" id="CHEBI:74257"/>
        <dbReference type="ChEBI" id="CHEBI:456215"/>
        <dbReference type="EC" id="2.7.1.180"/>
    </reaction>
</comment>
<evidence type="ECO:0000256" key="15">
    <source>
        <dbReference type="ARBA" id="ARBA00031306"/>
    </source>
</evidence>
<dbReference type="EC" id="2.7.1.180" evidence="2 18"/>
<evidence type="ECO:0000256" key="5">
    <source>
        <dbReference type="ARBA" id="ARBA00022519"/>
    </source>
</evidence>